<name>A0A2D3UPB2_9PEZI</name>
<dbReference type="AlphaFoldDB" id="A0A2D3UPB2"/>
<keyword evidence="8" id="KW-1185">Reference proteome</keyword>
<organism evidence="7 8">
    <name type="scientific">Ramularia collo-cygni</name>
    <dbReference type="NCBI Taxonomy" id="112498"/>
    <lineage>
        <taxon>Eukaryota</taxon>
        <taxon>Fungi</taxon>
        <taxon>Dikarya</taxon>
        <taxon>Ascomycota</taxon>
        <taxon>Pezizomycotina</taxon>
        <taxon>Dothideomycetes</taxon>
        <taxon>Dothideomycetidae</taxon>
        <taxon>Mycosphaerellales</taxon>
        <taxon>Mycosphaerellaceae</taxon>
        <taxon>Ramularia</taxon>
    </lineage>
</organism>
<dbReference type="PANTHER" id="PTHR11266:SF80">
    <property type="entry name" value="PEROXISOMAL MEMBRANE PROTEIN 2"/>
    <property type="match status" value="1"/>
</dbReference>
<evidence type="ECO:0000313" key="7">
    <source>
        <dbReference type="EMBL" id="CZT15678.1"/>
    </source>
</evidence>
<dbReference type="STRING" id="112498.A0A2D3UPB2"/>
<dbReference type="InterPro" id="IPR007248">
    <property type="entry name" value="Mpv17_PMP22"/>
</dbReference>
<sequence>MGIFEATVQSALMSILSNVSAQTITCWTNNSPLSLNVVKLLQFVLFSVLSTPPNYLWQCFLEAQYPAYASELPHKEKEAFVDDAVSGKSTSVDDSLRKRVQSKTLTEKSLDEASEKPAKQLSIKNTAVKFTLDQTIGAAANTVLFIAGIALLRGQSVSSAFQDVQEQFWPMTFAGQKLWPAVSILSFTVVPFEYRMLFGSVAGLFWGIYLSLVAGG</sequence>
<evidence type="ECO:0000256" key="5">
    <source>
        <dbReference type="ARBA" id="ARBA00023136"/>
    </source>
</evidence>
<keyword evidence="5" id="KW-0472">Membrane</keyword>
<keyword evidence="4" id="KW-1133">Transmembrane helix</keyword>
<evidence type="ECO:0000313" key="8">
    <source>
        <dbReference type="Proteomes" id="UP000225277"/>
    </source>
</evidence>
<accession>A0A2D3UPB2</accession>
<dbReference type="EMBL" id="FJUY01000001">
    <property type="protein sequence ID" value="CZT15678.1"/>
    <property type="molecule type" value="Genomic_DNA"/>
</dbReference>
<proteinExistence type="inferred from homology"/>
<dbReference type="RefSeq" id="XP_023622574.1">
    <property type="nucleotide sequence ID" value="XM_023766806.1"/>
</dbReference>
<reference evidence="7 8" key="1">
    <citation type="submission" date="2016-03" db="EMBL/GenBank/DDBJ databases">
        <authorList>
            <person name="Ploux O."/>
        </authorList>
    </citation>
    <scope>NUCLEOTIDE SEQUENCE [LARGE SCALE GENOMIC DNA]</scope>
    <source>
        <strain evidence="7 8">URUG2</strain>
    </source>
</reference>
<keyword evidence="3" id="KW-0812">Transmembrane</keyword>
<dbReference type="GeneID" id="35596753"/>
<dbReference type="Proteomes" id="UP000225277">
    <property type="component" value="Unassembled WGS sequence"/>
</dbReference>
<dbReference type="GO" id="GO:0005778">
    <property type="term" value="C:peroxisomal membrane"/>
    <property type="evidence" value="ECO:0007669"/>
    <property type="project" value="TreeGrafter"/>
</dbReference>
<evidence type="ECO:0000256" key="2">
    <source>
        <dbReference type="ARBA" id="ARBA00006824"/>
    </source>
</evidence>
<dbReference type="OrthoDB" id="10267969at2759"/>
<gene>
    <name evidence="7" type="ORF">RCC_01511</name>
</gene>
<protein>
    <submittedName>
        <fullName evidence="7">Related to integral membrane protein, Mpv17/PMP22 family</fullName>
    </submittedName>
</protein>
<dbReference type="Pfam" id="PF04117">
    <property type="entry name" value="Mpv17_PMP22"/>
    <property type="match status" value="1"/>
</dbReference>
<comment type="subcellular location">
    <subcellularLocation>
        <location evidence="1">Membrane</location>
        <topology evidence="1">Multi-pass membrane protein</topology>
    </subcellularLocation>
</comment>
<evidence type="ECO:0000256" key="4">
    <source>
        <dbReference type="ARBA" id="ARBA00022989"/>
    </source>
</evidence>
<comment type="similarity">
    <text evidence="2 6">Belongs to the peroxisomal membrane protein PXMP2/4 family.</text>
</comment>
<dbReference type="PANTHER" id="PTHR11266">
    <property type="entry name" value="PEROXISOMAL MEMBRANE PROTEIN 2, PXMP2 MPV17"/>
    <property type="match status" value="1"/>
</dbReference>
<evidence type="ECO:0000256" key="1">
    <source>
        <dbReference type="ARBA" id="ARBA00004141"/>
    </source>
</evidence>
<evidence type="ECO:0000256" key="6">
    <source>
        <dbReference type="RuleBase" id="RU363053"/>
    </source>
</evidence>
<evidence type="ECO:0000256" key="3">
    <source>
        <dbReference type="ARBA" id="ARBA00022692"/>
    </source>
</evidence>